<sequence length="490" mass="56017">MARILVEDLSFSYDGSEPIFDHVNFSIDTNWRLGFVGRNGRGKTTFLNLLLGNLEYRGKIASSVSFDYFPFPIPDPTCLTWQVVSQLASMAEDWQIVREFSYLELDPMVLERPYESLSQGEKTKVMLAILFVRPGNFLLIDEPTNHLDRHARQVLSAYLKRKRGFILVSHDREVLDGCVDHILAINRHSIDVQSGNYSAWFSAFEQKQEHEKAENERLRKDIRRLQESASRSAGWSDRIEASKIGAADKGFVGHRSAKMMQRSKNIMRRKEEAATQKKGLLKDVETTEPLTFQCLIPPSKRLIHAKDLTVLYDGESVFDPVSWDLEVQDRMFLEGNNGSGKSSLIRAIRHEEIQTKGLLEMAGHLKISYVGQDASDLQGSLKAYAQRYAIDRSLFFSILSKMGFSRSQFDQDLESYSDGQKKKVMIGRSLCESAYLYVWDEPLNFLDIYSRIQIEEAILASRPTMILVEHDAFFQKKIATKSVVLKKALD</sequence>
<organism evidence="5 6">
    <name type="scientific">Faecalicoccus acidiformans</name>
    <dbReference type="NCBI Taxonomy" id="915173"/>
    <lineage>
        <taxon>Bacteria</taxon>
        <taxon>Bacillati</taxon>
        <taxon>Bacillota</taxon>
        <taxon>Erysipelotrichia</taxon>
        <taxon>Erysipelotrichales</taxon>
        <taxon>Erysipelotrichaceae</taxon>
        <taxon>Faecalicoccus</taxon>
    </lineage>
</organism>
<dbReference type="Pfam" id="PF00005">
    <property type="entry name" value="ABC_tran"/>
    <property type="match status" value="2"/>
</dbReference>
<proteinExistence type="predicted"/>
<keyword evidence="3" id="KW-0175">Coiled coil</keyword>
<evidence type="ECO:0000256" key="1">
    <source>
        <dbReference type="ARBA" id="ARBA00022741"/>
    </source>
</evidence>
<feature type="domain" description="ABC transporter" evidence="4">
    <location>
        <begin position="4"/>
        <end position="212"/>
    </location>
</feature>
<dbReference type="PANTHER" id="PTHR42855:SF2">
    <property type="entry name" value="DRUG RESISTANCE ABC TRANSPORTER,ATP-BINDING PROTEIN"/>
    <property type="match status" value="1"/>
</dbReference>
<dbReference type="CDD" id="cd03221">
    <property type="entry name" value="ABCF_EF-3"/>
    <property type="match status" value="1"/>
</dbReference>
<dbReference type="AlphaFoldDB" id="A0A7W8D3K2"/>
<dbReference type="SMART" id="SM00382">
    <property type="entry name" value="AAA"/>
    <property type="match status" value="2"/>
</dbReference>
<dbReference type="SUPFAM" id="SSF52540">
    <property type="entry name" value="P-loop containing nucleoside triphosphate hydrolases"/>
    <property type="match status" value="2"/>
</dbReference>
<accession>A0A7W8D3K2</accession>
<dbReference type="GO" id="GO:0016887">
    <property type="term" value="F:ATP hydrolysis activity"/>
    <property type="evidence" value="ECO:0007669"/>
    <property type="project" value="InterPro"/>
</dbReference>
<dbReference type="Gene3D" id="3.40.50.300">
    <property type="entry name" value="P-loop containing nucleotide triphosphate hydrolases"/>
    <property type="match status" value="3"/>
</dbReference>
<gene>
    <name evidence="5" type="ORF">HNQ43_000941</name>
</gene>
<keyword evidence="1" id="KW-0547">Nucleotide-binding</keyword>
<name>A0A7W8D3K2_9FIRM</name>
<dbReference type="EMBL" id="JACHHD010000007">
    <property type="protein sequence ID" value="MBB5184895.1"/>
    <property type="molecule type" value="Genomic_DNA"/>
</dbReference>
<reference evidence="5 6" key="1">
    <citation type="submission" date="2020-08" db="EMBL/GenBank/DDBJ databases">
        <title>Genomic Encyclopedia of Type Strains, Phase IV (KMG-IV): sequencing the most valuable type-strain genomes for metagenomic binning, comparative biology and taxonomic classification.</title>
        <authorList>
            <person name="Goeker M."/>
        </authorList>
    </citation>
    <scope>NUCLEOTIDE SEQUENCE [LARGE SCALE GENOMIC DNA]</scope>
    <source>
        <strain evidence="5 6">DSM 26963</strain>
    </source>
</reference>
<keyword evidence="2 5" id="KW-0067">ATP-binding</keyword>
<dbReference type="NCBIfam" id="NF000355">
    <property type="entry name" value="ribo_prot_ABC_F"/>
    <property type="match status" value="1"/>
</dbReference>
<dbReference type="InterPro" id="IPR051309">
    <property type="entry name" value="ABCF_ATPase"/>
</dbReference>
<evidence type="ECO:0000256" key="2">
    <source>
        <dbReference type="ARBA" id="ARBA00022840"/>
    </source>
</evidence>
<comment type="caution">
    <text evidence="5">The sequence shown here is derived from an EMBL/GenBank/DDBJ whole genome shotgun (WGS) entry which is preliminary data.</text>
</comment>
<dbReference type="PROSITE" id="PS00211">
    <property type="entry name" value="ABC_TRANSPORTER_1"/>
    <property type="match status" value="1"/>
</dbReference>
<dbReference type="InterPro" id="IPR027417">
    <property type="entry name" value="P-loop_NTPase"/>
</dbReference>
<protein>
    <submittedName>
        <fullName evidence="5">Lincosamide and streptogramin A transport system ATP-binding/permease protein</fullName>
    </submittedName>
</protein>
<dbReference type="InterPro" id="IPR003439">
    <property type="entry name" value="ABC_transporter-like_ATP-bd"/>
</dbReference>
<dbReference type="InterPro" id="IPR003593">
    <property type="entry name" value="AAA+_ATPase"/>
</dbReference>
<dbReference type="PANTHER" id="PTHR42855">
    <property type="entry name" value="ABC TRANSPORTER ATP-BINDING SUBUNIT"/>
    <property type="match status" value="1"/>
</dbReference>
<dbReference type="RefSeq" id="WP_183375275.1">
    <property type="nucleotide sequence ID" value="NZ_JACHHD010000007.1"/>
</dbReference>
<dbReference type="Proteomes" id="UP000521313">
    <property type="component" value="Unassembled WGS sequence"/>
</dbReference>
<dbReference type="GO" id="GO:0005524">
    <property type="term" value="F:ATP binding"/>
    <property type="evidence" value="ECO:0007669"/>
    <property type="project" value="UniProtKB-KW"/>
</dbReference>
<feature type="coiled-coil region" evidence="3">
    <location>
        <begin position="201"/>
        <end position="228"/>
    </location>
</feature>
<evidence type="ECO:0000313" key="5">
    <source>
        <dbReference type="EMBL" id="MBB5184895.1"/>
    </source>
</evidence>
<dbReference type="InterPro" id="IPR017871">
    <property type="entry name" value="ABC_transporter-like_CS"/>
</dbReference>
<feature type="domain" description="ABC transporter" evidence="4">
    <location>
        <begin position="303"/>
        <end position="489"/>
    </location>
</feature>
<evidence type="ECO:0000256" key="3">
    <source>
        <dbReference type="SAM" id="Coils"/>
    </source>
</evidence>
<evidence type="ECO:0000259" key="4">
    <source>
        <dbReference type="PROSITE" id="PS50893"/>
    </source>
</evidence>
<evidence type="ECO:0000313" key="6">
    <source>
        <dbReference type="Proteomes" id="UP000521313"/>
    </source>
</evidence>
<dbReference type="PROSITE" id="PS50893">
    <property type="entry name" value="ABC_TRANSPORTER_2"/>
    <property type="match status" value="2"/>
</dbReference>